<evidence type="ECO:0000313" key="2">
    <source>
        <dbReference type="Proteomes" id="UP001589716"/>
    </source>
</evidence>
<name>A0ABV5QJE0_9ACTN</name>
<evidence type="ECO:0000313" key="1">
    <source>
        <dbReference type="EMBL" id="MFB9553620.1"/>
    </source>
</evidence>
<proteinExistence type="predicted"/>
<comment type="caution">
    <text evidence="1">The sequence shown here is derived from an EMBL/GenBank/DDBJ whole genome shotgun (WGS) entry which is preliminary data.</text>
</comment>
<reference evidence="1 2" key="1">
    <citation type="submission" date="2024-09" db="EMBL/GenBank/DDBJ databases">
        <authorList>
            <person name="Sun Q."/>
            <person name="Mori K."/>
        </authorList>
    </citation>
    <scope>NUCLEOTIDE SEQUENCE [LARGE SCALE GENOMIC DNA]</scope>
    <source>
        <strain evidence="1 2">JCM 4414</strain>
    </source>
</reference>
<organism evidence="1 2">
    <name type="scientific">Streptomyces roseoviridis</name>
    <dbReference type="NCBI Taxonomy" id="67361"/>
    <lineage>
        <taxon>Bacteria</taxon>
        <taxon>Bacillati</taxon>
        <taxon>Actinomycetota</taxon>
        <taxon>Actinomycetes</taxon>
        <taxon>Kitasatosporales</taxon>
        <taxon>Streptomycetaceae</taxon>
        <taxon>Streptomyces</taxon>
    </lineage>
</organism>
<dbReference type="InterPro" id="IPR008983">
    <property type="entry name" value="Tumour_necrosis_fac-like_dom"/>
</dbReference>
<sequence length="400" mass="41843">MTVRAAWLQSEGQTREDTRLTLAALLTPSGQSTEETPLRSRPGILPGGFVLTGSAPMQCTIGTGRAIVQGKDTNQGAYLVAAVSPETLTIEDGNAQYDRIDLIELVVLDDTYDKTGVTEARIRLVKGTPAAVPAAPVSPDGSSLPLYTVTVKKGTSAGTGGIVWTGTGSNVTTQHWPVVALGGILPASGFRGAYTGQYRDAGGTLQRWDGATWVSYPKALGGIAPSGTTTGGYTGQYRDSSTGLQRWDGAAWQYSEGTAKILLAATQWASSQQQSVPSNAWTAINLPTVEVDDAAGWNGTNTYTVPRTGWWRIAAHITWQNDAQTGMRGARIVVGGVGQSRMTWLTPAGNGAISVGGQGLIRITAGSTVQLHGYQSHTAAVKTLGGSGYACVLTAEWIKS</sequence>
<protein>
    <recommendedName>
        <fullName evidence="3">Minor tail protein</fullName>
    </recommendedName>
</protein>
<dbReference type="Gene3D" id="2.60.120.40">
    <property type="match status" value="1"/>
</dbReference>
<evidence type="ECO:0008006" key="3">
    <source>
        <dbReference type="Google" id="ProtNLM"/>
    </source>
</evidence>
<dbReference type="Proteomes" id="UP001589716">
    <property type="component" value="Unassembled WGS sequence"/>
</dbReference>
<dbReference type="RefSeq" id="WP_345486270.1">
    <property type="nucleotide sequence ID" value="NZ_BAAAWU010000001.1"/>
</dbReference>
<keyword evidence="2" id="KW-1185">Reference proteome</keyword>
<accession>A0ABV5QJE0</accession>
<dbReference type="EMBL" id="JBHMCT010000005">
    <property type="protein sequence ID" value="MFB9553620.1"/>
    <property type="molecule type" value="Genomic_DNA"/>
</dbReference>
<gene>
    <name evidence="1" type="ORF">ACFFTP_05350</name>
</gene>